<gene>
    <name evidence="3" type="ORF">KSP40_PGU018456</name>
</gene>
<name>A0ABR2MQG0_9ASPA</name>
<sequence length="404" mass="44856">MPTIPTALAIDSLFQYNTEESLAKKPSPREKRAAAGDCPVPGPARRPSSQRFHYSPALYATPPPAPIPDVSSIILSPTNYIVNHKRRDARPCPVVTSRVEEFEVMPEADDLNGRDVPASSEILGGGEEEEGIRISGGVGDGEAMDDGVFDDFLEPQVSVNVGSSGSDVEDGGGLRRRRLGNQLSSISRSQDEYYDTADEFFSDGSASNSSRTVRNAENELHTLRLSLNEESSRREVAEEKLLYLNKQYKKLLTCLSHSISSFPELPNLESLNKDINPTDLCQKFVVLKFVSEALEAELARDEIEGTFKGIIAFKDHEISRLRDRMQYYEDMNREMSQMNQETVDRARQRRLRRSKIQKWVWCGVGLSITAGASVLAYSYLPHQQHHHQDTSSAPSSSSSTAGAE</sequence>
<keyword evidence="2" id="KW-0812">Transmembrane</keyword>
<accession>A0ABR2MQG0</accession>
<feature type="transmembrane region" description="Helical" evidence="2">
    <location>
        <begin position="359"/>
        <end position="380"/>
    </location>
</feature>
<keyword evidence="4" id="KW-1185">Reference proteome</keyword>
<reference evidence="3 4" key="1">
    <citation type="journal article" date="2022" name="Nat. Plants">
        <title>Genomes of leafy and leafless Platanthera orchids illuminate the evolution of mycoheterotrophy.</title>
        <authorList>
            <person name="Li M.H."/>
            <person name="Liu K.W."/>
            <person name="Li Z."/>
            <person name="Lu H.C."/>
            <person name="Ye Q.L."/>
            <person name="Zhang D."/>
            <person name="Wang J.Y."/>
            <person name="Li Y.F."/>
            <person name="Zhong Z.M."/>
            <person name="Liu X."/>
            <person name="Yu X."/>
            <person name="Liu D.K."/>
            <person name="Tu X.D."/>
            <person name="Liu B."/>
            <person name="Hao Y."/>
            <person name="Liao X.Y."/>
            <person name="Jiang Y.T."/>
            <person name="Sun W.H."/>
            <person name="Chen J."/>
            <person name="Chen Y.Q."/>
            <person name="Ai Y."/>
            <person name="Zhai J.W."/>
            <person name="Wu S.S."/>
            <person name="Zhou Z."/>
            <person name="Hsiao Y.Y."/>
            <person name="Wu W.L."/>
            <person name="Chen Y.Y."/>
            <person name="Lin Y.F."/>
            <person name="Hsu J.L."/>
            <person name="Li C.Y."/>
            <person name="Wang Z.W."/>
            <person name="Zhao X."/>
            <person name="Zhong W.Y."/>
            <person name="Ma X.K."/>
            <person name="Ma L."/>
            <person name="Huang J."/>
            <person name="Chen G.Z."/>
            <person name="Huang M.Z."/>
            <person name="Huang L."/>
            <person name="Peng D.H."/>
            <person name="Luo Y.B."/>
            <person name="Zou S.Q."/>
            <person name="Chen S.P."/>
            <person name="Lan S."/>
            <person name="Tsai W.C."/>
            <person name="Van de Peer Y."/>
            <person name="Liu Z.J."/>
        </authorList>
    </citation>
    <scope>NUCLEOTIDE SEQUENCE [LARGE SCALE GENOMIC DNA]</scope>
    <source>
        <strain evidence="3">Lor288</strain>
    </source>
</reference>
<comment type="caution">
    <text evidence="3">The sequence shown here is derived from an EMBL/GenBank/DDBJ whole genome shotgun (WGS) entry which is preliminary data.</text>
</comment>
<dbReference type="PANTHER" id="PTHR35490:SF3">
    <property type="entry name" value="(WILD MALAYSIAN BANANA) HYPOTHETICAL PROTEIN"/>
    <property type="match status" value="1"/>
</dbReference>
<dbReference type="Proteomes" id="UP001412067">
    <property type="component" value="Unassembled WGS sequence"/>
</dbReference>
<proteinExistence type="predicted"/>
<dbReference type="PANTHER" id="PTHR35490">
    <property type="entry name" value="BACTERIOPHAGE N4 ADSORPTION B PROTEIN"/>
    <property type="match status" value="1"/>
</dbReference>
<keyword evidence="2" id="KW-0472">Membrane</keyword>
<evidence type="ECO:0000256" key="1">
    <source>
        <dbReference type="SAM" id="MobiDB-lite"/>
    </source>
</evidence>
<evidence type="ECO:0000313" key="4">
    <source>
        <dbReference type="Proteomes" id="UP001412067"/>
    </source>
</evidence>
<protein>
    <submittedName>
        <fullName evidence="3">Uncharacterized protein</fullName>
    </submittedName>
</protein>
<dbReference type="EMBL" id="JBBWWR010000005">
    <property type="protein sequence ID" value="KAK8966400.1"/>
    <property type="molecule type" value="Genomic_DNA"/>
</dbReference>
<keyword evidence="2" id="KW-1133">Transmembrane helix</keyword>
<organism evidence="3 4">
    <name type="scientific">Platanthera guangdongensis</name>
    <dbReference type="NCBI Taxonomy" id="2320717"/>
    <lineage>
        <taxon>Eukaryota</taxon>
        <taxon>Viridiplantae</taxon>
        <taxon>Streptophyta</taxon>
        <taxon>Embryophyta</taxon>
        <taxon>Tracheophyta</taxon>
        <taxon>Spermatophyta</taxon>
        <taxon>Magnoliopsida</taxon>
        <taxon>Liliopsida</taxon>
        <taxon>Asparagales</taxon>
        <taxon>Orchidaceae</taxon>
        <taxon>Orchidoideae</taxon>
        <taxon>Orchideae</taxon>
        <taxon>Orchidinae</taxon>
        <taxon>Platanthera</taxon>
    </lineage>
</organism>
<evidence type="ECO:0000256" key="2">
    <source>
        <dbReference type="SAM" id="Phobius"/>
    </source>
</evidence>
<evidence type="ECO:0000313" key="3">
    <source>
        <dbReference type="EMBL" id="KAK8966400.1"/>
    </source>
</evidence>
<feature type="region of interest" description="Disordered" evidence="1">
    <location>
        <begin position="20"/>
        <end position="50"/>
    </location>
</feature>
<feature type="compositionally biased region" description="Basic and acidic residues" evidence="1">
    <location>
        <begin position="21"/>
        <end position="34"/>
    </location>
</feature>